<dbReference type="KEGG" id="hrr:HZS55_04515"/>
<dbReference type="OrthoDB" id="381947at2157"/>
<evidence type="ECO:0000256" key="1">
    <source>
        <dbReference type="SAM" id="MobiDB-lite"/>
    </source>
</evidence>
<reference evidence="3 4" key="1">
    <citation type="submission" date="2020-07" db="EMBL/GenBank/DDBJ databases">
        <title>Halosimplex pelagicum sp. nov. and Halosimplex rubrum sp. nov., isolated from salted brown alga Laminaria, and emended description of the genus Halosimplex.</title>
        <authorList>
            <person name="Cui H."/>
        </authorList>
    </citation>
    <scope>NUCLEOTIDE SEQUENCE [LARGE SCALE GENOMIC DNA]</scope>
    <source>
        <strain evidence="3 4">R27</strain>
    </source>
</reference>
<dbReference type="EMBL" id="CP058910">
    <property type="protein sequence ID" value="QLH76612.1"/>
    <property type="molecule type" value="Genomic_DNA"/>
</dbReference>
<dbReference type="Pfam" id="PF02403">
    <property type="entry name" value="Seryl_tRNA_N"/>
    <property type="match status" value="1"/>
</dbReference>
<gene>
    <name evidence="3" type="ORF">HZS55_04515</name>
</gene>
<dbReference type="GeneID" id="56077100"/>
<dbReference type="SUPFAM" id="SSF46589">
    <property type="entry name" value="tRNA-binding arm"/>
    <property type="match status" value="1"/>
</dbReference>
<feature type="compositionally biased region" description="Basic and acidic residues" evidence="1">
    <location>
        <begin position="109"/>
        <end position="119"/>
    </location>
</feature>
<evidence type="ECO:0000259" key="2">
    <source>
        <dbReference type="Pfam" id="PF02403"/>
    </source>
</evidence>
<dbReference type="Gene3D" id="1.10.287.40">
    <property type="entry name" value="Serine-tRNA synthetase, tRNA binding domain"/>
    <property type="match status" value="1"/>
</dbReference>
<keyword evidence="4" id="KW-1185">Reference proteome</keyword>
<evidence type="ECO:0000313" key="4">
    <source>
        <dbReference type="Proteomes" id="UP000509667"/>
    </source>
</evidence>
<name>A0A7D5TKG5_9EURY</name>
<dbReference type="InterPro" id="IPR015866">
    <property type="entry name" value="Ser-tRNA-synth_1_N"/>
</dbReference>
<dbReference type="InterPro" id="IPR042103">
    <property type="entry name" value="SerRS_1_N_sf"/>
</dbReference>
<dbReference type="GO" id="GO:0000166">
    <property type="term" value="F:nucleotide binding"/>
    <property type="evidence" value="ECO:0007669"/>
    <property type="project" value="InterPro"/>
</dbReference>
<accession>A0A7D5TKG5</accession>
<dbReference type="RefSeq" id="WP_179910548.1">
    <property type="nucleotide sequence ID" value="NZ_CP058910.1"/>
</dbReference>
<dbReference type="Proteomes" id="UP000509667">
    <property type="component" value="Chromosome"/>
</dbReference>
<feature type="compositionally biased region" description="Acidic residues" evidence="1">
    <location>
        <begin position="120"/>
        <end position="143"/>
    </location>
</feature>
<feature type="region of interest" description="Disordered" evidence="1">
    <location>
        <begin position="109"/>
        <end position="149"/>
    </location>
</feature>
<dbReference type="AlphaFoldDB" id="A0A7D5TKG5"/>
<organism evidence="3 4">
    <name type="scientific">Halosimplex rubrum</name>
    <dbReference type="NCBI Taxonomy" id="869889"/>
    <lineage>
        <taxon>Archaea</taxon>
        <taxon>Methanobacteriati</taxon>
        <taxon>Methanobacteriota</taxon>
        <taxon>Stenosarchaea group</taxon>
        <taxon>Halobacteria</taxon>
        <taxon>Halobacteriales</taxon>
        <taxon>Haloarculaceae</taxon>
        <taxon>Halosimplex</taxon>
    </lineage>
</organism>
<evidence type="ECO:0000313" key="3">
    <source>
        <dbReference type="EMBL" id="QLH76612.1"/>
    </source>
</evidence>
<dbReference type="InterPro" id="IPR010978">
    <property type="entry name" value="tRNA-bd_arm"/>
</dbReference>
<proteinExistence type="predicted"/>
<feature type="domain" description="Serine-tRNA synthetase type1 N-terminal" evidence="2">
    <location>
        <begin position="24"/>
        <end position="105"/>
    </location>
</feature>
<sequence length="149" mass="16233">MSETRTLERHEGAVRVAGADDLSSEAVAELLALQSRKERLEARIDDIRRERSLQADCIGELKFQGEDAAVRTHEERMATLGEELTAVRERLETVETEIDRTLAAVVDARERAGRRRGVEGSDDSADATDDNADGAVDAPDEDSGGPSAR</sequence>
<protein>
    <recommendedName>
        <fullName evidence="2">Serine-tRNA synthetase type1 N-terminal domain-containing protein</fullName>
    </recommendedName>
</protein>